<evidence type="ECO:0000256" key="1">
    <source>
        <dbReference type="SAM" id="MobiDB-lite"/>
    </source>
</evidence>
<proteinExistence type="predicted"/>
<dbReference type="AlphaFoldDB" id="A0A7J5Z3L7"/>
<gene>
    <name evidence="2" type="ORF">F7725_023432</name>
</gene>
<dbReference type="EMBL" id="JAAKFY010000007">
    <property type="protein sequence ID" value="KAF3855377.1"/>
    <property type="molecule type" value="Genomic_DNA"/>
</dbReference>
<feature type="compositionally biased region" description="Pro residues" evidence="1">
    <location>
        <begin position="1"/>
        <end position="14"/>
    </location>
</feature>
<name>A0A7J5Z3L7_DISMA</name>
<sequence length="59" mass="6574">MTMWATPPPPPPPPKYRRGGRGGGEIWQVPSKRKGEAAQRIPFSRRRAAAEVFGEKSDK</sequence>
<comment type="caution">
    <text evidence="2">The sequence shown here is derived from an EMBL/GenBank/DDBJ whole genome shotgun (WGS) entry which is preliminary data.</text>
</comment>
<keyword evidence="3" id="KW-1185">Reference proteome</keyword>
<reference evidence="2 3" key="1">
    <citation type="submission" date="2020-03" db="EMBL/GenBank/DDBJ databases">
        <title>Dissostichus mawsoni Genome sequencing and assembly.</title>
        <authorList>
            <person name="Park H."/>
        </authorList>
    </citation>
    <scope>NUCLEOTIDE SEQUENCE [LARGE SCALE GENOMIC DNA]</scope>
    <source>
        <strain evidence="2">DM0001</strain>
        <tissue evidence="2">Muscle</tissue>
    </source>
</reference>
<organism evidence="2 3">
    <name type="scientific">Dissostichus mawsoni</name>
    <name type="common">Antarctic cod</name>
    <dbReference type="NCBI Taxonomy" id="36200"/>
    <lineage>
        <taxon>Eukaryota</taxon>
        <taxon>Metazoa</taxon>
        <taxon>Chordata</taxon>
        <taxon>Craniata</taxon>
        <taxon>Vertebrata</taxon>
        <taxon>Euteleostomi</taxon>
        <taxon>Actinopterygii</taxon>
        <taxon>Neopterygii</taxon>
        <taxon>Teleostei</taxon>
        <taxon>Neoteleostei</taxon>
        <taxon>Acanthomorphata</taxon>
        <taxon>Eupercaria</taxon>
        <taxon>Perciformes</taxon>
        <taxon>Notothenioidei</taxon>
        <taxon>Nototheniidae</taxon>
        <taxon>Dissostichus</taxon>
    </lineage>
</organism>
<dbReference type="Proteomes" id="UP000518266">
    <property type="component" value="Unassembled WGS sequence"/>
</dbReference>
<accession>A0A7J5Z3L7</accession>
<protein>
    <submittedName>
        <fullName evidence="2">Uncharacterized protein</fullName>
    </submittedName>
</protein>
<feature type="region of interest" description="Disordered" evidence="1">
    <location>
        <begin position="1"/>
        <end position="59"/>
    </location>
</feature>
<evidence type="ECO:0000313" key="3">
    <source>
        <dbReference type="Proteomes" id="UP000518266"/>
    </source>
</evidence>
<evidence type="ECO:0000313" key="2">
    <source>
        <dbReference type="EMBL" id="KAF3855377.1"/>
    </source>
</evidence>